<dbReference type="InterPro" id="IPR003660">
    <property type="entry name" value="HAMP_dom"/>
</dbReference>
<evidence type="ECO:0000313" key="7">
    <source>
        <dbReference type="Proteomes" id="UP000559860"/>
    </source>
</evidence>
<dbReference type="Gene3D" id="1.10.287.950">
    <property type="entry name" value="Methyl-accepting chemotaxis protein"/>
    <property type="match status" value="1"/>
</dbReference>
<dbReference type="PANTHER" id="PTHR43531:SF11">
    <property type="entry name" value="METHYL-ACCEPTING CHEMOTAXIS PROTEIN 3"/>
    <property type="match status" value="1"/>
</dbReference>
<dbReference type="InterPro" id="IPR004089">
    <property type="entry name" value="MCPsignal_dom"/>
</dbReference>
<dbReference type="PANTHER" id="PTHR43531">
    <property type="entry name" value="PROTEIN ICFG"/>
    <property type="match status" value="1"/>
</dbReference>
<feature type="domain" description="Methyl-accepting transducer" evidence="4">
    <location>
        <begin position="245"/>
        <end position="474"/>
    </location>
</feature>
<dbReference type="GO" id="GO:0020037">
    <property type="term" value="F:heme binding"/>
    <property type="evidence" value="ECO:0007669"/>
    <property type="project" value="InterPro"/>
</dbReference>
<dbReference type="InterPro" id="IPR009050">
    <property type="entry name" value="Globin-like_sf"/>
</dbReference>
<dbReference type="SUPFAM" id="SSF58104">
    <property type="entry name" value="Methyl-accepting chemotaxis protein (MCP) signaling domain"/>
    <property type="match status" value="1"/>
</dbReference>
<evidence type="ECO:0000256" key="2">
    <source>
        <dbReference type="ARBA" id="ARBA00029447"/>
    </source>
</evidence>
<accession>A0A7W4IPQ4</accession>
<evidence type="ECO:0000256" key="1">
    <source>
        <dbReference type="ARBA" id="ARBA00022500"/>
    </source>
</evidence>
<dbReference type="InterPro" id="IPR039379">
    <property type="entry name" value="Protoglobin_sensor_dom"/>
</dbReference>
<dbReference type="EMBL" id="JABEQD010000001">
    <property type="protein sequence ID" value="MBB2166805.1"/>
    <property type="molecule type" value="Genomic_DNA"/>
</dbReference>
<organism evidence="6 7">
    <name type="scientific">Gluconacetobacter aggeris</name>
    <dbReference type="NCBI Taxonomy" id="1286186"/>
    <lineage>
        <taxon>Bacteria</taxon>
        <taxon>Pseudomonadati</taxon>
        <taxon>Pseudomonadota</taxon>
        <taxon>Alphaproteobacteria</taxon>
        <taxon>Acetobacterales</taxon>
        <taxon>Acetobacteraceae</taxon>
        <taxon>Gluconacetobacter</taxon>
    </lineage>
</organism>
<dbReference type="GO" id="GO:0016020">
    <property type="term" value="C:membrane"/>
    <property type="evidence" value="ECO:0007669"/>
    <property type="project" value="InterPro"/>
</dbReference>
<name>A0A7W4IPQ4_9PROT</name>
<dbReference type="RefSeq" id="WP_182984537.1">
    <property type="nucleotide sequence ID" value="NZ_JABEQD010000001.1"/>
</dbReference>
<keyword evidence="7" id="KW-1185">Reference proteome</keyword>
<comment type="caution">
    <text evidence="6">The sequence shown here is derived from an EMBL/GenBank/DDBJ whole genome shotgun (WGS) entry which is preliminary data.</text>
</comment>
<dbReference type="GO" id="GO:0019825">
    <property type="term" value="F:oxygen binding"/>
    <property type="evidence" value="ECO:0007669"/>
    <property type="project" value="InterPro"/>
</dbReference>
<dbReference type="CDD" id="cd01068">
    <property type="entry name" value="globin_sensor"/>
    <property type="match status" value="1"/>
</dbReference>
<gene>
    <name evidence="6" type="ORF">HLH36_00270</name>
</gene>
<dbReference type="CDD" id="cd11386">
    <property type="entry name" value="MCP_signal"/>
    <property type="match status" value="1"/>
</dbReference>
<dbReference type="AlphaFoldDB" id="A0A7W4IPQ4"/>
<dbReference type="PROSITE" id="PS50885">
    <property type="entry name" value="HAMP"/>
    <property type="match status" value="1"/>
</dbReference>
<dbReference type="PROSITE" id="PS50111">
    <property type="entry name" value="CHEMOTAXIS_TRANSDUC_2"/>
    <property type="match status" value="1"/>
</dbReference>
<evidence type="ECO:0000313" key="6">
    <source>
        <dbReference type="EMBL" id="MBB2166805.1"/>
    </source>
</evidence>
<dbReference type="InterPro" id="IPR044398">
    <property type="entry name" value="Globin-sensor_dom"/>
</dbReference>
<dbReference type="Pfam" id="PF00015">
    <property type="entry name" value="MCPsignal"/>
    <property type="match status" value="1"/>
</dbReference>
<feature type="domain" description="HAMP" evidence="5">
    <location>
        <begin position="193"/>
        <end position="240"/>
    </location>
</feature>
<proteinExistence type="inferred from homology"/>
<dbReference type="InterPro" id="IPR051310">
    <property type="entry name" value="MCP_chemotaxis"/>
</dbReference>
<dbReference type="GO" id="GO:0007165">
    <property type="term" value="P:signal transduction"/>
    <property type="evidence" value="ECO:0007669"/>
    <property type="project" value="UniProtKB-KW"/>
</dbReference>
<dbReference type="Pfam" id="PF11563">
    <property type="entry name" value="Protoglobin"/>
    <property type="match status" value="1"/>
</dbReference>
<dbReference type="Proteomes" id="UP000559860">
    <property type="component" value="Unassembled WGS sequence"/>
</dbReference>
<keyword evidence="3" id="KW-0807">Transducer</keyword>
<evidence type="ECO:0000259" key="5">
    <source>
        <dbReference type="PROSITE" id="PS50885"/>
    </source>
</evidence>
<evidence type="ECO:0000259" key="4">
    <source>
        <dbReference type="PROSITE" id="PS50111"/>
    </source>
</evidence>
<dbReference type="GO" id="GO:0006935">
    <property type="term" value="P:chemotaxis"/>
    <property type="evidence" value="ECO:0007669"/>
    <property type="project" value="UniProtKB-KW"/>
</dbReference>
<dbReference type="InterPro" id="IPR012292">
    <property type="entry name" value="Globin/Proto"/>
</dbReference>
<dbReference type="SMART" id="SM00283">
    <property type="entry name" value="MA"/>
    <property type="match status" value="1"/>
</dbReference>
<sequence>MNNHDLSDFKSRQDFVSMNESDFRSIRSVQALIDREVPVALDKFYAQVRQTPKARSFFSSESQIEHAKHAQRTHWKRISGAQFDDEYVKKVQAIGSVHARIGLDPSLYIGGYGIILNHLVQSVTGDMLSHRGFLSRTSSRVARNLGDVIGSLCKAVLMEIDLTVSSYLDDLNKARVAMQAEQDRRAQEDREVIEIIGSALTALANGDLTHRIESGRIPERLDALKQHFNLTAETLEHSLAKIAVNATDIVSNTDGIRQGAENLARRSEQQAATQEEMSVALSQITQRVAKTAEETRKANEMANMARDDAEHAGSVVRGTIAAISEIEKSSREMAGIIGIINEISFQTNILALNASVEAARAGDVGRGFAVVASEVRALAQRSADAGREISALISLSGGQVKSGVTLVHEAGDALRRIMSQVQQINDVVSTISDSAQEQSASISQLNIAMGGLEQTTQKNAAVAEESASAVRNLVATSDELTRMVAGFVLSGRDMRPAFPRQKPKLALIRTE</sequence>
<comment type="similarity">
    <text evidence="2">Belongs to the methyl-accepting chemotaxis (MCP) protein family.</text>
</comment>
<protein>
    <submittedName>
        <fullName evidence="6">Globin-coupled sensor protein</fullName>
    </submittedName>
</protein>
<dbReference type="Gene3D" id="1.10.490.10">
    <property type="entry name" value="Globins"/>
    <property type="match status" value="1"/>
</dbReference>
<evidence type="ECO:0000256" key="3">
    <source>
        <dbReference type="PROSITE-ProRule" id="PRU00284"/>
    </source>
</evidence>
<dbReference type="SUPFAM" id="SSF46458">
    <property type="entry name" value="Globin-like"/>
    <property type="match status" value="1"/>
</dbReference>
<reference evidence="6 7" key="1">
    <citation type="submission" date="2020-04" db="EMBL/GenBank/DDBJ databases">
        <title>Description of novel Gluconacetobacter.</title>
        <authorList>
            <person name="Sombolestani A."/>
        </authorList>
    </citation>
    <scope>NUCLEOTIDE SEQUENCE [LARGE SCALE GENOMIC DNA]</scope>
    <source>
        <strain evidence="6 7">LMG 27801</strain>
    </source>
</reference>
<keyword evidence="1" id="KW-0145">Chemotaxis</keyword>